<dbReference type="RefSeq" id="WP_048092602.1">
    <property type="nucleotide sequence ID" value="NZ_CP009552.1"/>
</dbReference>
<organism evidence="2 3">
    <name type="scientific">Geoglobus acetivorans</name>
    <dbReference type="NCBI Taxonomy" id="565033"/>
    <lineage>
        <taxon>Archaea</taxon>
        <taxon>Methanobacteriati</taxon>
        <taxon>Methanobacteriota</taxon>
        <taxon>Archaeoglobi</taxon>
        <taxon>Archaeoglobales</taxon>
        <taxon>Archaeoglobaceae</taxon>
        <taxon>Geoglobus</taxon>
    </lineage>
</organism>
<evidence type="ECO:0000313" key="2">
    <source>
        <dbReference type="EMBL" id="AIY90687.1"/>
    </source>
</evidence>
<keyword evidence="1" id="KW-0175">Coiled coil</keyword>
<gene>
    <name evidence="2" type="ORF">GACE_1656</name>
</gene>
<dbReference type="Proteomes" id="UP000030624">
    <property type="component" value="Chromosome"/>
</dbReference>
<accession>A0A0A7GIA0</accession>
<dbReference type="eggNOG" id="arCOG12213">
    <property type="taxonomic scope" value="Archaea"/>
</dbReference>
<reference evidence="2 3" key="1">
    <citation type="journal article" date="2015" name="Appl. Environ. Microbiol.">
        <title>The Geoglobus acetivorans genome: Fe(III) reduction, acetate utilization, autotrophic growth, and degradation of aromatic compounds in a hyperthermophilic archaeon.</title>
        <authorList>
            <person name="Mardanov A.V."/>
            <person name="Slododkina G.B."/>
            <person name="Slobodkin A.I."/>
            <person name="Beletsky A.V."/>
            <person name="Gavrilov S.N."/>
            <person name="Kublanov I.V."/>
            <person name="Bonch-Osmolovskaya E.A."/>
            <person name="Skryabin K.G."/>
            <person name="Ravin N.V."/>
        </authorList>
    </citation>
    <scope>NUCLEOTIDE SEQUENCE [LARGE SCALE GENOMIC DNA]</scope>
    <source>
        <strain evidence="2 3">SBH6</strain>
    </source>
</reference>
<proteinExistence type="predicted"/>
<name>A0A0A7GIA0_GEOAI</name>
<dbReference type="KEGG" id="gac:GACE_1656"/>
<evidence type="ECO:0000256" key="1">
    <source>
        <dbReference type="SAM" id="Coils"/>
    </source>
</evidence>
<dbReference type="EMBL" id="CP009552">
    <property type="protein sequence ID" value="AIY90687.1"/>
    <property type="molecule type" value="Genomic_DNA"/>
</dbReference>
<evidence type="ECO:0000313" key="3">
    <source>
        <dbReference type="Proteomes" id="UP000030624"/>
    </source>
</evidence>
<dbReference type="HOGENOM" id="CLU_2313623_0_0_2"/>
<sequence length="103" mass="12249">MESLKSGFIVLLESFEFSSDVEERIRLLRAAVGKLENIFYGTEKEDVYRDVLRRLKLRLKELRAQMGSFNLDFEEWRVMMDTLDEMRDEVERIAVKEGVLELQ</sequence>
<feature type="coiled-coil region" evidence="1">
    <location>
        <begin position="45"/>
        <end position="72"/>
    </location>
</feature>
<dbReference type="AlphaFoldDB" id="A0A0A7GIA0"/>
<protein>
    <submittedName>
        <fullName evidence="2">Uncharacterized protein</fullName>
    </submittedName>
</protein>
<dbReference type="GeneID" id="24798234"/>
<dbReference type="STRING" id="565033.GACE_1656"/>